<name>A0ABQ1IVU5_9SPHN</name>
<dbReference type="RefSeq" id="WP_188512500.1">
    <property type="nucleotide sequence ID" value="NZ_BMGD01000001.1"/>
</dbReference>
<gene>
    <name evidence="2" type="ORF">GCM10010833_01930</name>
</gene>
<feature type="transmembrane region" description="Helical" evidence="1">
    <location>
        <begin position="14"/>
        <end position="36"/>
    </location>
</feature>
<organism evidence="2 3">
    <name type="scientific">Blastomonas aquatica</name>
    <dbReference type="NCBI Taxonomy" id="1510276"/>
    <lineage>
        <taxon>Bacteria</taxon>
        <taxon>Pseudomonadati</taxon>
        <taxon>Pseudomonadota</taxon>
        <taxon>Alphaproteobacteria</taxon>
        <taxon>Sphingomonadales</taxon>
        <taxon>Sphingomonadaceae</taxon>
        <taxon>Blastomonas</taxon>
    </lineage>
</organism>
<dbReference type="Proteomes" id="UP000614261">
    <property type="component" value="Unassembled WGS sequence"/>
</dbReference>
<evidence type="ECO:0000313" key="3">
    <source>
        <dbReference type="Proteomes" id="UP000614261"/>
    </source>
</evidence>
<dbReference type="EMBL" id="BMGD01000001">
    <property type="protein sequence ID" value="GGB50848.1"/>
    <property type="molecule type" value="Genomic_DNA"/>
</dbReference>
<keyword evidence="1" id="KW-0472">Membrane</keyword>
<reference evidence="3" key="1">
    <citation type="journal article" date="2019" name="Int. J. Syst. Evol. Microbiol.">
        <title>The Global Catalogue of Microorganisms (GCM) 10K type strain sequencing project: providing services to taxonomists for standard genome sequencing and annotation.</title>
        <authorList>
            <consortium name="The Broad Institute Genomics Platform"/>
            <consortium name="The Broad Institute Genome Sequencing Center for Infectious Disease"/>
            <person name="Wu L."/>
            <person name="Ma J."/>
        </authorList>
    </citation>
    <scope>NUCLEOTIDE SEQUENCE [LARGE SCALE GENOMIC DNA]</scope>
    <source>
        <strain evidence="3">CGMCC 1.12851</strain>
    </source>
</reference>
<keyword evidence="1" id="KW-1133">Transmembrane helix</keyword>
<evidence type="ECO:0000256" key="1">
    <source>
        <dbReference type="SAM" id="Phobius"/>
    </source>
</evidence>
<sequence length="107" mass="11767">MTNRSTLAKFRDHLAALLAALACGHVIGLVDVFGVLPDAVMALDRLSGRLIDAALCALVYGIVLTVLHRQRVVSGPLYRCGESRPVTDYSRRFEPGSVRLLDGWLYR</sequence>
<accession>A0ABQ1IVU5</accession>
<evidence type="ECO:0000313" key="2">
    <source>
        <dbReference type="EMBL" id="GGB50848.1"/>
    </source>
</evidence>
<keyword evidence="1" id="KW-0812">Transmembrane</keyword>
<keyword evidence="3" id="KW-1185">Reference proteome</keyword>
<feature type="transmembrane region" description="Helical" evidence="1">
    <location>
        <begin position="48"/>
        <end position="67"/>
    </location>
</feature>
<comment type="caution">
    <text evidence="2">The sequence shown here is derived from an EMBL/GenBank/DDBJ whole genome shotgun (WGS) entry which is preliminary data.</text>
</comment>
<protein>
    <submittedName>
        <fullName evidence="2">Uncharacterized protein</fullName>
    </submittedName>
</protein>
<proteinExistence type="predicted"/>
<dbReference type="PROSITE" id="PS51257">
    <property type="entry name" value="PROKAR_LIPOPROTEIN"/>
    <property type="match status" value="1"/>
</dbReference>